<dbReference type="AlphaFoldDB" id="T1F7I1"/>
<dbReference type="OrthoDB" id="10056483at2759"/>
<dbReference type="STRING" id="6412.T1F7I1"/>
<dbReference type="InParanoid" id="T1F7I1"/>
<keyword evidence="3" id="KW-1185">Reference proteome</keyword>
<reference evidence="2" key="3">
    <citation type="submission" date="2015-06" db="UniProtKB">
        <authorList>
            <consortium name="EnsemblMetazoa"/>
        </authorList>
    </citation>
    <scope>IDENTIFICATION</scope>
</reference>
<dbReference type="EnsemblMetazoa" id="HelroT174030">
    <property type="protein sequence ID" value="HelroP174030"/>
    <property type="gene ID" value="HelroG174030"/>
</dbReference>
<accession>T1F7I1</accession>
<protein>
    <recommendedName>
        <fullName evidence="4">Reverse transcriptase domain-containing protein</fullName>
    </recommendedName>
</protein>
<evidence type="ECO:0000313" key="2">
    <source>
        <dbReference type="EnsemblMetazoa" id="HelroP174030"/>
    </source>
</evidence>
<dbReference type="EMBL" id="KB096676">
    <property type="protein sequence ID" value="ESO03137.1"/>
    <property type="molecule type" value="Genomic_DNA"/>
</dbReference>
<sequence>MCFTVSENFDKKKAVDIVYLDFAKVFNKVPHKRLALNLETSGITASTLKCVSNGLQDRCQKMTLNYVPLKTTMNIFKFHHAICEKYANELRIDRFAYRQMRSHTYGSHQQEKRIQTRKTPLKMLKRKRVMRLLNPSIPRARNISEYDCLISKMFPEKTGPIKIPMPLKMAVKYQAVLNGSSMT</sequence>
<reference evidence="1 3" key="2">
    <citation type="journal article" date="2013" name="Nature">
        <title>Insights into bilaterian evolution from three spiralian genomes.</title>
        <authorList>
            <person name="Simakov O."/>
            <person name="Marletaz F."/>
            <person name="Cho S.J."/>
            <person name="Edsinger-Gonzales E."/>
            <person name="Havlak P."/>
            <person name="Hellsten U."/>
            <person name="Kuo D.H."/>
            <person name="Larsson T."/>
            <person name="Lv J."/>
            <person name="Arendt D."/>
            <person name="Savage R."/>
            <person name="Osoegawa K."/>
            <person name="de Jong P."/>
            <person name="Grimwood J."/>
            <person name="Chapman J.A."/>
            <person name="Shapiro H."/>
            <person name="Aerts A."/>
            <person name="Otillar R.P."/>
            <person name="Terry A.Y."/>
            <person name="Boore J.L."/>
            <person name="Grigoriev I.V."/>
            <person name="Lindberg D.R."/>
            <person name="Seaver E.C."/>
            <person name="Weisblat D.A."/>
            <person name="Putnam N.H."/>
            <person name="Rokhsar D.S."/>
        </authorList>
    </citation>
    <scope>NUCLEOTIDE SEQUENCE</scope>
</reference>
<dbReference type="CTD" id="20204780"/>
<proteinExistence type="predicted"/>
<dbReference type="KEGG" id="hro:HELRODRAFT_174030"/>
<evidence type="ECO:0008006" key="4">
    <source>
        <dbReference type="Google" id="ProtNLM"/>
    </source>
</evidence>
<reference evidence="3" key="1">
    <citation type="submission" date="2012-12" db="EMBL/GenBank/DDBJ databases">
        <authorList>
            <person name="Hellsten U."/>
            <person name="Grimwood J."/>
            <person name="Chapman J.A."/>
            <person name="Shapiro H."/>
            <person name="Aerts A."/>
            <person name="Otillar R.P."/>
            <person name="Terry A.Y."/>
            <person name="Boore J.L."/>
            <person name="Simakov O."/>
            <person name="Marletaz F."/>
            <person name="Cho S.-J."/>
            <person name="Edsinger-Gonzales E."/>
            <person name="Havlak P."/>
            <person name="Kuo D.-H."/>
            <person name="Larsson T."/>
            <person name="Lv J."/>
            <person name="Arendt D."/>
            <person name="Savage R."/>
            <person name="Osoegawa K."/>
            <person name="de Jong P."/>
            <person name="Lindberg D.R."/>
            <person name="Seaver E.C."/>
            <person name="Weisblat D.A."/>
            <person name="Putnam N.H."/>
            <person name="Grigoriev I.V."/>
            <person name="Rokhsar D.S."/>
        </authorList>
    </citation>
    <scope>NUCLEOTIDE SEQUENCE</scope>
</reference>
<dbReference type="GeneID" id="20204780"/>
<dbReference type="HOGENOM" id="CLU_1476707_0_0_1"/>
<evidence type="ECO:0000313" key="3">
    <source>
        <dbReference type="Proteomes" id="UP000015101"/>
    </source>
</evidence>
<evidence type="ECO:0000313" key="1">
    <source>
        <dbReference type="EMBL" id="ESO03137.1"/>
    </source>
</evidence>
<organism evidence="2 3">
    <name type="scientific">Helobdella robusta</name>
    <name type="common">Californian leech</name>
    <dbReference type="NCBI Taxonomy" id="6412"/>
    <lineage>
        <taxon>Eukaryota</taxon>
        <taxon>Metazoa</taxon>
        <taxon>Spiralia</taxon>
        <taxon>Lophotrochozoa</taxon>
        <taxon>Annelida</taxon>
        <taxon>Clitellata</taxon>
        <taxon>Hirudinea</taxon>
        <taxon>Rhynchobdellida</taxon>
        <taxon>Glossiphoniidae</taxon>
        <taxon>Helobdella</taxon>
    </lineage>
</organism>
<gene>
    <name evidence="2" type="primary">20204780</name>
    <name evidence="1" type="ORF">HELRODRAFT_174030</name>
</gene>
<dbReference type="RefSeq" id="XP_009018830.1">
    <property type="nucleotide sequence ID" value="XM_009020582.1"/>
</dbReference>
<name>T1F7I1_HELRO</name>
<dbReference type="Proteomes" id="UP000015101">
    <property type="component" value="Unassembled WGS sequence"/>
</dbReference>
<dbReference type="EMBL" id="AMQM01004796">
    <property type="status" value="NOT_ANNOTATED_CDS"/>
    <property type="molecule type" value="Genomic_DNA"/>
</dbReference>